<name>A0ACB9SAS7_9MYRT</name>
<evidence type="ECO:0000313" key="1">
    <source>
        <dbReference type="EMBL" id="KAI4386914.1"/>
    </source>
</evidence>
<keyword evidence="2" id="KW-1185">Reference proteome</keyword>
<sequence length="162" mass="17892">MEAVLDGHLVSTLNQLLDFPDNIERFLLSSPRSHEDGGGSGKRQGVAGNIPTDIVETAKEYVFYLDVPGIPKSDIQVTVEDERTLVIKSNGKRKREEGEDEGSKYVRMERRTPQKLMRKFRLPENADEAAISARCENGVLTLTVGKKAPPAPKSKTVQVTVS</sequence>
<comment type="caution">
    <text evidence="1">The sequence shown here is derived from an EMBL/GenBank/DDBJ whole genome shotgun (WGS) entry which is preliminary data.</text>
</comment>
<evidence type="ECO:0000313" key="2">
    <source>
        <dbReference type="Proteomes" id="UP001057402"/>
    </source>
</evidence>
<gene>
    <name evidence="1" type="ORF">MLD38_004790</name>
</gene>
<proteinExistence type="predicted"/>
<accession>A0ACB9SAS7</accession>
<organism evidence="1 2">
    <name type="scientific">Melastoma candidum</name>
    <dbReference type="NCBI Taxonomy" id="119954"/>
    <lineage>
        <taxon>Eukaryota</taxon>
        <taxon>Viridiplantae</taxon>
        <taxon>Streptophyta</taxon>
        <taxon>Embryophyta</taxon>
        <taxon>Tracheophyta</taxon>
        <taxon>Spermatophyta</taxon>
        <taxon>Magnoliopsida</taxon>
        <taxon>eudicotyledons</taxon>
        <taxon>Gunneridae</taxon>
        <taxon>Pentapetalae</taxon>
        <taxon>rosids</taxon>
        <taxon>malvids</taxon>
        <taxon>Myrtales</taxon>
        <taxon>Melastomataceae</taxon>
        <taxon>Melastomatoideae</taxon>
        <taxon>Melastomateae</taxon>
        <taxon>Melastoma</taxon>
    </lineage>
</organism>
<reference evidence="2" key="1">
    <citation type="journal article" date="2023" name="Front. Plant Sci.">
        <title>Chromosomal-level genome assembly of Melastoma candidum provides insights into trichome evolution.</title>
        <authorList>
            <person name="Zhong Y."/>
            <person name="Wu W."/>
            <person name="Sun C."/>
            <person name="Zou P."/>
            <person name="Liu Y."/>
            <person name="Dai S."/>
            <person name="Zhou R."/>
        </authorList>
    </citation>
    <scope>NUCLEOTIDE SEQUENCE [LARGE SCALE GENOMIC DNA]</scope>
</reference>
<dbReference type="Proteomes" id="UP001057402">
    <property type="component" value="Chromosome 2"/>
</dbReference>
<protein>
    <submittedName>
        <fullName evidence="1">Uncharacterized protein</fullName>
    </submittedName>
</protein>
<dbReference type="EMBL" id="CM042881">
    <property type="protein sequence ID" value="KAI4386914.1"/>
    <property type="molecule type" value="Genomic_DNA"/>
</dbReference>